<name>A0A7H9ZE50_KLEPN</name>
<accession>A0A7H9ZE50</accession>
<evidence type="ECO:0000313" key="2">
    <source>
        <dbReference type="Proteomes" id="UP000259975"/>
    </source>
</evidence>
<sequence>MEINLCRWSRGQKQITRCQTIQKERIKMGASIYEDKIIVTSDTVNNCFPEDFRRFKSW</sequence>
<dbReference type="Proteomes" id="UP000259975">
    <property type="component" value="Unassembled WGS sequence"/>
</dbReference>
<gene>
    <name evidence="1" type="ORF">SAMEA3499901_05268</name>
</gene>
<protein>
    <submittedName>
        <fullName evidence="1">Uncharacterized protein</fullName>
    </submittedName>
</protein>
<dbReference type="AlphaFoldDB" id="A0A7H9ZE50"/>
<dbReference type="EMBL" id="UKGE01000042">
    <property type="protein sequence ID" value="SXN34211.1"/>
    <property type="molecule type" value="Genomic_DNA"/>
</dbReference>
<evidence type="ECO:0000313" key="1">
    <source>
        <dbReference type="EMBL" id="SXN34211.1"/>
    </source>
</evidence>
<proteinExistence type="predicted"/>
<organism evidence="1 2">
    <name type="scientific">Klebsiella pneumoniae</name>
    <dbReference type="NCBI Taxonomy" id="573"/>
    <lineage>
        <taxon>Bacteria</taxon>
        <taxon>Pseudomonadati</taxon>
        <taxon>Pseudomonadota</taxon>
        <taxon>Gammaproteobacteria</taxon>
        <taxon>Enterobacterales</taxon>
        <taxon>Enterobacteriaceae</taxon>
        <taxon>Klebsiella/Raoultella group</taxon>
        <taxon>Klebsiella</taxon>
        <taxon>Klebsiella pneumoniae complex</taxon>
    </lineage>
</organism>
<reference evidence="1 2" key="1">
    <citation type="submission" date="2018-08" db="EMBL/GenBank/DDBJ databases">
        <authorList>
            <consortium name="Pathogen Informatics"/>
        </authorList>
    </citation>
    <scope>NUCLEOTIDE SEQUENCE [LARGE SCALE GENOMIC DNA]</scope>
    <source>
        <strain evidence="1 2">EuSCAPE_AT029</strain>
    </source>
</reference>
<comment type="caution">
    <text evidence="1">The sequence shown here is derived from an EMBL/GenBank/DDBJ whole genome shotgun (WGS) entry which is preliminary data.</text>
</comment>